<dbReference type="EMBL" id="JAWSTH010000001">
    <property type="protein sequence ID" value="MDW5592821.1"/>
    <property type="molecule type" value="Genomic_DNA"/>
</dbReference>
<protein>
    <recommendedName>
        <fullName evidence="4">DUF4333 domain-containing protein</fullName>
    </recommendedName>
</protein>
<reference evidence="2 3" key="2">
    <citation type="submission" date="2023-10" db="EMBL/GenBank/DDBJ databases">
        <authorList>
            <person name="Han X.F."/>
        </authorList>
    </citation>
    <scope>NUCLEOTIDE SEQUENCE [LARGE SCALE GENOMIC DNA]</scope>
    <source>
        <strain evidence="2 3">KCTC 39840</strain>
    </source>
</reference>
<dbReference type="Proteomes" id="UP001284601">
    <property type="component" value="Unassembled WGS sequence"/>
</dbReference>
<sequence length="126" mass="12641">MPSSALLARAAAALLALLCCAALAGCGDSGDDARGRLESALTDALDRALDDEGSFSTVISARCGSGGPRTDCALGISAGATDAYEDRFRVTVGADGCWRATRESVVVAAGLDAEHAPPRVLNGCIA</sequence>
<gene>
    <name evidence="2" type="ORF">R7226_00630</name>
</gene>
<comment type="caution">
    <text evidence="2">The sequence shown here is derived from an EMBL/GenBank/DDBJ whole genome shotgun (WGS) entry which is preliminary data.</text>
</comment>
<keyword evidence="3" id="KW-1185">Reference proteome</keyword>
<dbReference type="RefSeq" id="WP_318595079.1">
    <property type="nucleotide sequence ID" value="NZ_JAWSTH010000001.1"/>
</dbReference>
<reference evidence="3" key="1">
    <citation type="submission" date="2023-07" db="EMBL/GenBank/DDBJ databases">
        <title>Conexibacter stalactiti sp. nov., isolated from stalactites in a lava cave and emended description of the genus Conexibacter.</title>
        <authorList>
            <person name="Lee S.D."/>
        </authorList>
    </citation>
    <scope>NUCLEOTIDE SEQUENCE [LARGE SCALE GENOMIC DNA]</scope>
    <source>
        <strain evidence="3">KCTC 39840</strain>
    </source>
</reference>
<evidence type="ECO:0008006" key="4">
    <source>
        <dbReference type="Google" id="ProtNLM"/>
    </source>
</evidence>
<evidence type="ECO:0000313" key="3">
    <source>
        <dbReference type="Proteomes" id="UP001284601"/>
    </source>
</evidence>
<keyword evidence="1" id="KW-0732">Signal</keyword>
<proteinExistence type="predicted"/>
<evidence type="ECO:0000256" key="1">
    <source>
        <dbReference type="SAM" id="SignalP"/>
    </source>
</evidence>
<feature type="chain" id="PRO_5045292529" description="DUF4333 domain-containing protein" evidence="1">
    <location>
        <begin position="25"/>
        <end position="126"/>
    </location>
</feature>
<feature type="signal peptide" evidence="1">
    <location>
        <begin position="1"/>
        <end position="24"/>
    </location>
</feature>
<evidence type="ECO:0000313" key="2">
    <source>
        <dbReference type="EMBL" id="MDW5592821.1"/>
    </source>
</evidence>
<name>A0ABU4HHN3_9ACTN</name>
<organism evidence="2 3">
    <name type="scientific">Conexibacter stalactiti</name>
    <dbReference type="NCBI Taxonomy" id="1940611"/>
    <lineage>
        <taxon>Bacteria</taxon>
        <taxon>Bacillati</taxon>
        <taxon>Actinomycetota</taxon>
        <taxon>Thermoleophilia</taxon>
        <taxon>Solirubrobacterales</taxon>
        <taxon>Conexibacteraceae</taxon>
        <taxon>Conexibacter</taxon>
    </lineage>
</organism>
<accession>A0ABU4HHN3</accession>